<dbReference type="SUPFAM" id="SSF51161">
    <property type="entry name" value="Trimeric LpxA-like enzymes"/>
    <property type="match status" value="1"/>
</dbReference>
<keyword evidence="5 6" id="KW-0012">Acyltransferase</keyword>
<protein>
    <recommendedName>
        <fullName evidence="6">Acyl-[acyl-carrier-protein]--UDP-N-acetylglucosamine O-acyltransferase</fullName>
        <shortName evidence="6">UDP-N-acetylglucosamine acyltransferase</shortName>
        <ecNumber evidence="6">2.3.1.129</ecNumber>
    </recommendedName>
</protein>
<dbReference type="NCBIfam" id="NF003657">
    <property type="entry name" value="PRK05289.1"/>
    <property type="match status" value="1"/>
</dbReference>
<dbReference type="Gene3D" id="1.20.1180.10">
    <property type="entry name" value="Udp N-acetylglucosamine O-acyltransferase, C-terminal domain"/>
    <property type="match status" value="1"/>
</dbReference>
<keyword evidence="6" id="KW-0963">Cytoplasm</keyword>
<comment type="caution">
    <text evidence="8">The sequence shown here is derived from an EMBL/GenBank/DDBJ whole genome shotgun (WGS) entry which is preliminary data.</text>
</comment>
<reference evidence="9" key="1">
    <citation type="journal article" date="2018" name="Front. Microbiol.">
        <title>Genome-Based Analysis Reveals the Taxonomy and Diversity of the Family Idiomarinaceae.</title>
        <authorList>
            <person name="Liu Y."/>
            <person name="Lai Q."/>
            <person name="Shao Z."/>
        </authorList>
    </citation>
    <scope>NUCLEOTIDE SEQUENCE [LARGE SCALE GENOMIC DNA]</scope>
    <source>
        <strain evidence="9">R22</strain>
    </source>
</reference>
<evidence type="ECO:0000256" key="4">
    <source>
        <dbReference type="ARBA" id="ARBA00023098"/>
    </source>
</evidence>
<keyword evidence="9" id="KW-1185">Reference proteome</keyword>
<evidence type="ECO:0000256" key="2">
    <source>
        <dbReference type="ARBA" id="ARBA00022556"/>
    </source>
</evidence>
<dbReference type="GO" id="GO:0009245">
    <property type="term" value="P:lipid A biosynthetic process"/>
    <property type="evidence" value="ECO:0007669"/>
    <property type="project" value="UniProtKB-UniRule"/>
</dbReference>
<keyword evidence="4 6" id="KW-0443">Lipid metabolism</keyword>
<dbReference type="EMBL" id="PIQC01000005">
    <property type="protein sequence ID" value="RUO68787.1"/>
    <property type="molecule type" value="Genomic_DNA"/>
</dbReference>
<organism evidence="8 9">
    <name type="scientific">Idiomarina ramblicola</name>
    <dbReference type="NCBI Taxonomy" id="263724"/>
    <lineage>
        <taxon>Bacteria</taxon>
        <taxon>Pseudomonadati</taxon>
        <taxon>Pseudomonadota</taxon>
        <taxon>Gammaproteobacteria</taxon>
        <taxon>Alteromonadales</taxon>
        <taxon>Idiomarinaceae</taxon>
        <taxon>Idiomarina</taxon>
    </lineage>
</organism>
<sequence>MIHETAIIDPSAKLGTNVSVGPWTVIGPDVLIGDNCDIRSHVVLKGPTTMGKNNTIYQFASVGEDCQDKKYDGEPTELVIGDNNVFRESVTIHRGTVQDNSLTKIGDNNLFMAYVHVAHDCIIGNDNIFANQVTLAGHVHVGDWVILGGMTGVHQFCHIGSHSFAAVNSIVVQDIPPFVMAQGHNAKPRTINAEGLKRRGYTSEQIQNVRRAYKILYRSSLTIDEALESIASLNEPALEGFTHFVRNSSRGIIRP</sequence>
<dbReference type="InterPro" id="IPR011004">
    <property type="entry name" value="Trimer_LpxA-like_sf"/>
</dbReference>
<evidence type="ECO:0000256" key="6">
    <source>
        <dbReference type="HAMAP-Rule" id="MF_00387"/>
    </source>
</evidence>
<comment type="function">
    <text evidence="6">Involved in the biosynthesis of lipid A, a phosphorylated glycolipid that anchors the lipopolysaccharide to the outer membrane of the cell.</text>
</comment>
<dbReference type="InterPro" id="IPR029098">
    <property type="entry name" value="Acetyltransf_C"/>
</dbReference>
<keyword evidence="6" id="KW-0677">Repeat</keyword>
<dbReference type="UniPathway" id="UPA00359">
    <property type="reaction ID" value="UER00477"/>
</dbReference>
<comment type="subunit">
    <text evidence="6">Homotrimer.</text>
</comment>
<keyword evidence="1 6" id="KW-0444">Lipid biosynthesis</keyword>
<dbReference type="PANTHER" id="PTHR43480">
    <property type="entry name" value="ACYL-[ACYL-CARRIER-PROTEIN]--UDP-N-ACETYLGLUCOSAMINE O-ACYLTRANSFERASE"/>
    <property type="match status" value="1"/>
</dbReference>
<dbReference type="Pfam" id="PF00132">
    <property type="entry name" value="Hexapep"/>
    <property type="match status" value="2"/>
</dbReference>
<dbReference type="PIRSF" id="PIRSF000456">
    <property type="entry name" value="UDP-GlcNAc_acltr"/>
    <property type="match status" value="1"/>
</dbReference>
<name>A0A432YYY1_9GAMM</name>
<dbReference type="GO" id="GO:0016020">
    <property type="term" value="C:membrane"/>
    <property type="evidence" value="ECO:0007669"/>
    <property type="project" value="GOC"/>
</dbReference>
<comment type="similarity">
    <text evidence="6">Belongs to the transferase hexapeptide repeat family. LpxA subfamily.</text>
</comment>
<dbReference type="AlphaFoldDB" id="A0A432YYY1"/>
<keyword evidence="2 6" id="KW-0441">Lipid A biosynthesis</keyword>
<evidence type="ECO:0000313" key="8">
    <source>
        <dbReference type="EMBL" id="RUO68787.1"/>
    </source>
</evidence>
<evidence type="ECO:0000259" key="7">
    <source>
        <dbReference type="Pfam" id="PF13720"/>
    </source>
</evidence>
<evidence type="ECO:0000256" key="3">
    <source>
        <dbReference type="ARBA" id="ARBA00022679"/>
    </source>
</evidence>
<comment type="catalytic activity">
    <reaction evidence="6">
        <text>a (3R)-hydroxyacyl-[ACP] + UDP-N-acetyl-alpha-D-glucosamine = a UDP-3-O-[(3R)-3-hydroxyacyl]-N-acetyl-alpha-D-glucosamine + holo-[ACP]</text>
        <dbReference type="Rhea" id="RHEA:67812"/>
        <dbReference type="Rhea" id="RHEA-COMP:9685"/>
        <dbReference type="Rhea" id="RHEA-COMP:9945"/>
        <dbReference type="ChEBI" id="CHEBI:57705"/>
        <dbReference type="ChEBI" id="CHEBI:64479"/>
        <dbReference type="ChEBI" id="CHEBI:78827"/>
        <dbReference type="ChEBI" id="CHEBI:173225"/>
        <dbReference type="EC" id="2.3.1.129"/>
    </reaction>
</comment>
<evidence type="ECO:0000256" key="1">
    <source>
        <dbReference type="ARBA" id="ARBA00022516"/>
    </source>
</evidence>
<evidence type="ECO:0000256" key="5">
    <source>
        <dbReference type="ARBA" id="ARBA00023315"/>
    </source>
</evidence>
<dbReference type="OrthoDB" id="9807278at2"/>
<dbReference type="Proteomes" id="UP000288058">
    <property type="component" value="Unassembled WGS sequence"/>
</dbReference>
<evidence type="ECO:0000313" key="9">
    <source>
        <dbReference type="Proteomes" id="UP000288058"/>
    </source>
</evidence>
<keyword evidence="3 6" id="KW-0808">Transferase</keyword>
<dbReference type="InterPro" id="IPR001451">
    <property type="entry name" value="Hexapep"/>
</dbReference>
<dbReference type="EC" id="2.3.1.129" evidence="6"/>
<dbReference type="GO" id="GO:0005737">
    <property type="term" value="C:cytoplasm"/>
    <property type="evidence" value="ECO:0007669"/>
    <property type="project" value="UniProtKB-SubCell"/>
</dbReference>
<dbReference type="Gene3D" id="2.160.10.10">
    <property type="entry name" value="Hexapeptide repeat proteins"/>
    <property type="match status" value="1"/>
</dbReference>
<gene>
    <name evidence="6" type="primary">lpxA</name>
    <name evidence="8" type="ORF">CWI78_07680</name>
</gene>
<comment type="pathway">
    <text evidence="6">Glycolipid biosynthesis; lipid IV(A) biosynthesis; lipid IV(A) from (3R)-3-hydroxytetradecanoyl-[acyl-carrier-protein] and UDP-N-acetyl-alpha-D-glucosamine: step 1/6.</text>
</comment>
<proteinExistence type="inferred from homology"/>
<dbReference type="PANTHER" id="PTHR43480:SF1">
    <property type="entry name" value="ACYL-[ACYL-CARRIER-PROTEIN]--UDP-N-ACETYLGLUCOSAMINE O-ACYLTRANSFERASE, MITOCHONDRIAL-RELATED"/>
    <property type="match status" value="1"/>
</dbReference>
<dbReference type="NCBIfam" id="TIGR01852">
    <property type="entry name" value="lipid_A_lpxA"/>
    <property type="match status" value="1"/>
</dbReference>
<dbReference type="InterPro" id="IPR037157">
    <property type="entry name" value="Acetyltransf_C_sf"/>
</dbReference>
<dbReference type="CDD" id="cd03351">
    <property type="entry name" value="LbH_UDP-GlcNAc_AT"/>
    <property type="match status" value="1"/>
</dbReference>
<comment type="subcellular location">
    <subcellularLocation>
        <location evidence="6">Cytoplasm</location>
    </subcellularLocation>
</comment>
<dbReference type="HAMAP" id="MF_00387">
    <property type="entry name" value="LpxA"/>
    <property type="match status" value="1"/>
</dbReference>
<dbReference type="Pfam" id="PF13720">
    <property type="entry name" value="Acetyltransf_11"/>
    <property type="match status" value="1"/>
</dbReference>
<dbReference type="InterPro" id="IPR010137">
    <property type="entry name" value="Lipid_A_LpxA"/>
</dbReference>
<feature type="domain" description="UDP N-acetylglucosamine O-acyltransferase C-terminal" evidence="7">
    <location>
        <begin position="174"/>
        <end position="253"/>
    </location>
</feature>
<dbReference type="RefSeq" id="WP_126781854.1">
    <property type="nucleotide sequence ID" value="NZ_PIQC01000005.1"/>
</dbReference>
<dbReference type="GO" id="GO:0008780">
    <property type="term" value="F:acyl-[acyl-carrier-protein]-UDP-N-acetylglucosamine O-acyltransferase activity"/>
    <property type="evidence" value="ECO:0007669"/>
    <property type="project" value="UniProtKB-UniRule"/>
</dbReference>
<accession>A0A432YYY1</accession>